<dbReference type="PANTHER" id="PTHR15549">
    <property type="entry name" value="PAIRED IMMUNOGLOBULIN-LIKE TYPE 2 RECEPTOR"/>
    <property type="match status" value="1"/>
</dbReference>
<evidence type="ECO:0000256" key="6">
    <source>
        <dbReference type="SAM" id="Phobius"/>
    </source>
</evidence>
<dbReference type="OrthoDB" id="3129298at2759"/>
<feature type="transmembrane region" description="Helical" evidence="6">
    <location>
        <begin position="268"/>
        <end position="291"/>
    </location>
</feature>
<reference evidence="7" key="1">
    <citation type="journal article" date="2021" name="Genome Biol. Evol.">
        <title>The assembled and annotated genome of the fairy-ring fungus Marasmius oreades.</title>
        <authorList>
            <person name="Hiltunen M."/>
            <person name="Ament-Velasquez S.L."/>
            <person name="Johannesson H."/>
        </authorList>
    </citation>
    <scope>NUCLEOTIDE SEQUENCE</scope>
    <source>
        <strain evidence="7">03SP1</strain>
    </source>
</reference>
<evidence type="ECO:0000313" key="8">
    <source>
        <dbReference type="Proteomes" id="UP001049176"/>
    </source>
</evidence>
<evidence type="ECO:0000313" key="7">
    <source>
        <dbReference type="EMBL" id="KAG7093172.1"/>
    </source>
</evidence>
<dbReference type="AlphaFoldDB" id="A0A9P7S131"/>
<keyword evidence="3 6" id="KW-1133">Transmembrane helix</keyword>
<gene>
    <name evidence="7" type="ORF">E1B28_006861</name>
</gene>
<feature type="compositionally biased region" description="Low complexity" evidence="5">
    <location>
        <begin position="188"/>
        <end position="217"/>
    </location>
</feature>
<feature type="compositionally biased region" description="Polar residues" evidence="5">
    <location>
        <begin position="363"/>
        <end position="374"/>
    </location>
</feature>
<evidence type="ECO:0000256" key="2">
    <source>
        <dbReference type="ARBA" id="ARBA00022692"/>
    </source>
</evidence>
<protein>
    <submittedName>
        <fullName evidence="7">Uncharacterized protein</fullName>
    </submittedName>
</protein>
<dbReference type="KEGG" id="more:E1B28_006861"/>
<dbReference type="RefSeq" id="XP_043009642.1">
    <property type="nucleotide sequence ID" value="XM_043151562.1"/>
</dbReference>
<feature type="compositionally biased region" description="Polar residues" evidence="5">
    <location>
        <begin position="240"/>
        <end position="259"/>
    </location>
</feature>
<accession>A0A9P7S131</accession>
<feature type="region of interest" description="Disordered" evidence="5">
    <location>
        <begin position="240"/>
        <end position="261"/>
    </location>
</feature>
<keyword evidence="8" id="KW-1185">Reference proteome</keyword>
<feature type="region of interest" description="Disordered" evidence="5">
    <location>
        <begin position="186"/>
        <end position="217"/>
    </location>
</feature>
<dbReference type="InterPro" id="IPR051694">
    <property type="entry name" value="Immunoregulatory_rcpt-like"/>
</dbReference>
<feature type="compositionally biased region" description="Polar residues" evidence="5">
    <location>
        <begin position="382"/>
        <end position="392"/>
    </location>
</feature>
<dbReference type="Proteomes" id="UP001049176">
    <property type="component" value="Chromosome 4"/>
</dbReference>
<dbReference type="GO" id="GO:0016020">
    <property type="term" value="C:membrane"/>
    <property type="evidence" value="ECO:0007669"/>
    <property type="project" value="UniProtKB-SubCell"/>
</dbReference>
<name>A0A9P7S131_9AGAR</name>
<comment type="caution">
    <text evidence="7">The sequence shown here is derived from an EMBL/GenBank/DDBJ whole genome shotgun (WGS) entry which is preliminary data.</text>
</comment>
<organism evidence="7 8">
    <name type="scientific">Marasmius oreades</name>
    <name type="common">fairy-ring Marasmius</name>
    <dbReference type="NCBI Taxonomy" id="181124"/>
    <lineage>
        <taxon>Eukaryota</taxon>
        <taxon>Fungi</taxon>
        <taxon>Dikarya</taxon>
        <taxon>Basidiomycota</taxon>
        <taxon>Agaricomycotina</taxon>
        <taxon>Agaricomycetes</taxon>
        <taxon>Agaricomycetidae</taxon>
        <taxon>Agaricales</taxon>
        <taxon>Marasmiineae</taxon>
        <taxon>Marasmiaceae</taxon>
        <taxon>Marasmius</taxon>
    </lineage>
</organism>
<keyword evidence="4 6" id="KW-0472">Membrane</keyword>
<feature type="region of interest" description="Disordered" evidence="5">
    <location>
        <begin position="1"/>
        <end position="20"/>
    </location>
</feature>
<dbReference type="GeneID" id="66075937"/>
<evidence type="ECO:0000256" key="1">
    <source>
        <dbReference type="ARBA" id="ARBA00004167"/>
    </source>
</evidence>
<sequence>MISMIDHANSPSSPSSPTQQAGMQITLSYRLFLVILLGLSCGTFDIDVPPQVSVGDVKSYGWRWHDSELRRDLKGMFVVMLALSPEGVECPSQPSQAGIGEVLSQIVEDFSIAKKPDRDDDDRSGNVFLSTGKTGPHAVCVYGNVSSKAVASGEFEIKQGNVRQDAFTHLQMVIAHVFFNQSEAFEVSPRPGTSSTTPSTSSTSSTRPISSTPSISSTIAIPSTTSISFSSTASVQASPPQSLSSSFGGPSGHSQNGSITRDHSAVQVAQIVGGVVGGTVLVSLVLLLFLFRARNRRKSQQFCRRSSRVITPYDFAAVETASVQTGQREKNSRIPTRLPRAWIARQQPREKARRVHQQPDYHSIQTAPTESTSDVEPPVQPIPSQGFGNPTTAGPAPNEAPATSNEERPRETNVPTDSEPRYMVMHADSGWRPAHTPGPSYVDVPPSYNDAT</sequence>
<evidence type="ECO:0000256" key="4">
    <source>
        <dbReference type="ARBA" id="ARBA00023136"/>
    </source>
</evidence>
<evidence type="ECO:0000256" key="3">
    <source>
        <dbReference type="ARBA" id="ARBA00022989"/>
    </source>
</evidence>
<dbReference type="GO" id="GO:0071944">
    <property type="term" value="C:cell periphery"/>
    <property type="evidence" value="ECO:0007669"/>
    <property type="project" value="UniProtKB-ARBA"/>
</dbReference>
<comment type="subcellular location">
    <subcellularLocation>
        <location evidence="1">Membrane</location>
        <topology evidence="1">Single-pass membrane protein</topology>
    </subcellularLocation>
</comment>
<dbReference type="EMBL" id="CM032184">
    <property type="protein sequence ID" value="KAG7093172.1"/>
    <property type="molecule type" value="Genomic_DNA"/>
</dbReference>
<keyword evidence="2 6" id="KW-0812">Transmembrane</keyword>
<feature type="region of interest" description="Disordered" evidence="5">
    <location>
        <begin position="322"/>
        <end position="452"/>
    </location>
</feature>
<proteinExistence type="predicted"/>
<evidence type="ECO:0000256" key="5">
    <source>
        <dbReference type="SAM" id="MobiDB-lite"/>
    </source>
</evidence>